<comment type="caution">
    <text evidence="1">The sequence shown here is derived from an EMBL/GenBank/DDBJ whole genome shotgun (WGS) entry which is preliminary data.</text>
</comment>
<gene>
    <name evidence="1" type="ORF">PV328_008461</name>
</gene>
<proteinExistence type="predicted"/>
<sequence>MVVQEVKACNKMQNMFAVKYVECPDRTLSTLCRCKGNCGNMCGCQKTGLKCSGACLNCSGETCSNTMNVMRLMDENDFEDEIPTMTPVQFPTFLDDAVSEA</sequence>
<reference evidence="1" key="2">
    <citation type="submission" date="2023-03" db="EMBL/GenBank/DDBJ databases">
        <authorList>
            <person name="Inwood S.N."/>
            <person name="Skelly J.G."/>
            <person name="Guhlin J."/>
            <person name="Harrop T.W.R."/>
            <person name="Goldson S.G."/>
            <person name="Dearden P.K."/>
        </authorList>
    </citation>
    <scope>NUCLEOTIDE SEQUENCE</scope>
    <source>
        <strain evidence="1">Irish</strain>
        <tissue evidence="1">Whole body</tissue>
    </source>
</reference>
<accession>A0AA39KR28</accession>
<dbReference type="EMBL" id="JAQQBS010000003">
    <property type="protein sequence ID" value="KAK0170634.1"/>
    <property type="molecule type" value="Genomic_DNA"/>
</dbReference>
<organism evidence="1 2">
    <name type="scientific">Microctonus aethiopoides</name>
    <dbReference type="NCBI Taxonomy" id="144406"/>
    <lineage>
        <taxon>Eukaryota</taxon>
        <taxon>Metazoa</taxon>
        <taxon>Ecdysozoa</taxon>
        <taxon>Arthropoda</taxon>
        <taxon>Hexapoda</taxon>
        <taxon>Insecta</taxon>
        <taxon>Pterygota</taxon>
        <taxon>Neoptera</taxon>
        <taxon>Endopterygota</taxon>
        <taxon>Hymenoptera</taxon>
        <taxon>Apocrita</taxon>
        <taxon>Ichneumonoidea</taxon>
        <taxon>Braconidae</taxon>
        <taxon>Euphorinae</taxon>
        <taxon>Microctonus</taxon>
    </lineage>
</organism>
<dbReference type="AlphaFoldDB" id="A0AA39KR28"/>
<evidence type="ECO:0000313" key="1">
    <source>
        <dbReference type="EMBL" id="KAK0170634.1"/>
    </source>
</evidence>
<keyword evidence="2" id="KW-1185">Reference proteome</keyword>
<protein>
    <recommendedName>
        <fullName evidence="3">Tesmin/TSO1-like CXC domain-containing protein</fullName>
    </recommendedName>
</protein>
<reference evidence="1" key="1">
    <citation type="journal article" date="2023" name="bioRxiv">
        <title>Scaffold-level genome assemblies of two parasitoid biocontrol wasps reveal the parthenogenesis mechanism and an associated novel virus.</title>
        <authorList>
            <person name="Inwood S."/>
            <person name="Skelly J."/>
            <person name="Guhlin J."/>
            <person name="Harrop T."/>
            <person name="Goldson S."/>
            <person name="Dearden P."/>
        </authorList>
    </citation>
    <scope>NUCLEOTIDE SEQUENCE</scope>
    <source>
        <strain evidence="1">Irish</strain>
        <tissue evidence="1">Whole body</tissue>
    </source>
</reference>
<name>A0AA39KR28_9HYME</name>
<dbReference type="Proteomes" id="UP001168990">
    <property type="component" value="Unassembled WGS sequence"/>
</dbReference>
<evidence type="ECO:0000313" key="2">
    <source>
        <dbReference type="Proteomes" id="UP001168990"/>
    </source>
</evidence>
<evidence type="ECO:0008006" key="3">
    <source>
        <dbReference type="Google" id="ProtNLM"/>
    </source>
</evidence>